<comment type="caution">
    <text evidence="1">The sequence shown here is derived from an EMBL/GenBank/DDBJ whole genome shotgun (WGS) entry which is preliminary data.</text>
</comment>
<accession>A0ACC1IS63</accession>
<protein>
    <submittedName>
        <fullName evidence="1">Uncharacterized protein</fullName>
    </submittedName>
</protein>
<evidence type="ECO:0000313" key="2">
    <source>
        <dbReference type="Proteomes" id="UP001150581"/>
    </source>
</evidence>
<dbReference type="EMBL" id="JANBPG010000116">
    <property type="protein sequence ID" value="KAJ1899916.1"/>
    <property type="molecule type" value="Genomic_DNA"/>
</dbReference>
<organism evidence="1 2">
    <name type="scientific">Kickxella alabastrina</name>
    <dbReference type="NCBI Taxonomy" id="61397"/>
    <lineage>
        <taxon>Eukaryota</taxon>
        <taxon>Fungi</taxon>
        <taxon>Fungi incertae sedis</taxon>
        <taxon>Zoopagomycota</taxon>
        <taxon>Kickxellomycotina</taxon>
        <taxon>Kickxellomycetes</taxon>
        <taxon>Kickxellales</taxon>
        <taxon>Kickxellaceae</taxon>
        <taxon>Kickxella</taxon>
    </lineage>
</organism>
<reference evidence="1" key="1">
    <citation type="submission" date="2022-07" db="EMBL/GenBank/DDBJ databases">
        <title>Phylogenomic reconstructions and comparative analyses of Kickxellomycotina fungi.</title>
        <authorList>
            <person name="Reynolds N.K."/>
            <person name="Stajich J.E."/>
            <person name="Barry K."/>
            <person name="Grigoriev I.V."/>
            <person name="Crous P."/>
            <person name="Smith M.E."/>
        </authorList>
    </citation>
    <scope>NUCLEOTIDE SEQUENCE</scope>
    <source>
        <strain evidence="1">Benny 63K</strain>
    </source>
</reference>
<proteinExistence type="predicted"/>
<dbReference type="Proteomes" id="UP001150581">
    <property type="component" value="Unassembled WGS sequence"/>
</dbReference>
<keyword evidence="2" id="KW-1185">Reference proteome</keyword>
<name>A0ACC1IS63_9FUNG</name>
<gene>
    <name evidence="1" type="ORF">LPJ66_001808</name>
</gene>
<sequence length="666" mass="73008">MYRNTLRIQHYTNKHHHQSLHSDSFNTPPAAKMSEFETDHHLSSISREATIRGMAGAWLNVLDAGEDTWRRISVPPGITVGQARDICMLRFNIWQRILKDQPQPTPIPPSAISSSISTGVVSSSRTSCTSSTARKQPHHYELYWPAGSQWLDAEFLLSTYGIKPGDTVILQDRDQARESSAIVETLLNINKAQQRAQSAGAEGQIYYLHAKGIATSWQLCWLVLRNQELHCYASNRAGTGPLSEKSLVVVDLSCGFRLVNHRIVGGSSNMADTTGDAASMYSDSSSIKAALSLAATATGKLQLQQMSSSSNVAPLIIRSNTSDSTHVFCALTPTDHDHWRHALHMAQGPSSQKSDHSSAGMLSKPRSSTIAKQPQHRQYRSSVQMTSTPSPGPLFIANAFRRHKGHSPVGFFCRCVLISGFLYGFRTIISDTDILTHVAAADFTVPLNPITVCVSREISGNSHLIRVSDAYMGTEIMLLDVGGPDKAHLWINALANIAGIHIAGDNTMRCNKRSQAMRQSKSHGSIISRMEWPMPPTTVPRIVPQGIKNPAAAPAAAEDTSDGARQQHRHQHQHQYEKEQKQREKQQEVLVALHMPEFGRNPSLNLVDLRFGESAASAGSMDVDAARSAANSNSSSNTSGENRPDRVPILQACLAWFKRPGASFIK</sequence>
<evidence type="ECO:0000313" key="1">
    <source>
        <dbReference type="EMBL" id="KAJ1899916.1"/>
    </source>
</evidence>